<dbReference type="PANTHER" id="PTHR14096:SF27">
    <property type="entry name" value="APOLIPOPROTEIN L2"/>
    <property type="match status" value="1"/>
</dbReference>
<dbReference type="Pfam" id="PF05461">
    <property type="entry name" value="ApoL"/>
    <property type="match status" value="1"/>
</dbReference>
<dbReference type="GO" id="GO:0008289">
    <property type="term" value="F:lipid binding"/>
    <property type="evidence" value="ECO:0007669"/>
    <property type="project" value="InterPro"/>
</dbReference>
<dbReference type="Ensembl" id="ENSCGRT00001018481.1">
    <property type="protein sequence ID" value="ENSCGRP00001014244.1"/>
    <property type="gene ID" value="ENSCGRG00001015171.1"/>
</dbReference>
<dbReference type="AlphaFoldDB" id="A0A8C2QI96"/>
<dbReference type="GO" id="GO:0016020">
    <property type="term" value="C:membrane"/>
    <property type="evidence" value="ECO:0007669"/>
    <property type="project" value="TreeGrafter"/>
</dbReference>
<accession>A0A8C2QI96</accession>
<reference evidence="2" key="2">
    <citation type="submission" date="2025-09" db="UniProtKB">
        <authorList>
            <consortium name="Ensembl"/>
        </authorList>
    </citation>
    <scope>IDENTIFICATION</scope>
</reference>
<sequence>MGSPERKDFMENVFLYLLDTRSTEDLKLLLTEEELWKQLVEGTGLSREEEMFLHEALSKIIADPDVEYEDELQNDLQGKTERYSVTDSLSFFSLVGGKKEQGYGTELEWHQGKLFKCVYERLSGELHDLADKVDKVHRDCTITQVVASSTSAVSSILTILGIALAPVTAGVSLGLSATGLGLGAAAAVTSVSTSIVEKVSTALVEAEASQLVPTNKDTANAIKEILEKSTPRLVSVSKNSFQNLKVIKKNMDAIKLAKANPHLANNAKRLMTTGTVSAQKTKQVQKAFGGTALAMTKRARIMGAATAGLSLVLDVVSLVEDSKHLHEGAKAESAAELRKQARDLEQKLQELIQVHDSLTQ</sequence>
<evidence type="ECO:0000313" key="2">
    <source>
        <dbReference type="Ensembl" id="ENSCGRP00001014244.1"/>
    </source>
</evidence>
<dbReference type="GO" id="GO:0042157">
    <property type="term" value="P:lipoprotein metabolic process"/>
    <property type="evidence" value="ECO:0007669"/>
    <property type="project" value="InterPro"/>
</dbReference>
<evidence type="ECO:0000313" key="3">
    <source>
        <dbReference type="Proteomes" id="UP000694386"/>
    </source>
</evidence>
<evidence type="ECO:0000256" key="1">
    <source>
        <dbReference type="ARBA" id="ARBA00010090"/>
    </source>
</evidence>
<dbReference type="PANTHER" id="PTHR14096">
    <property type="entry name" value="APOLIPOPROTEIN L"/>
    <property type="match status" value="1"/>
</dbReference>
<reference evidence="2" key="1">
    <citation type="submission" date="2025-08" db="UniProtKB">
        <authorList>
            <consortium name="Ensembl"/>
        </authorList>
    </citation>
    <scope>IDENTIFICATION</scope>
</reference>
<proteinExistence type="inferred from homology"/>
<name>A0A8C2QI96_CRIGR</name>
<organism evidence="2 3">
    <name type="scientific">Cricetulus griseus</name>
    <name type="common">Chinese hamster</name>
    <name type="synonym">Cricetulus barabensis griseus</name>
    <dbReference type="NCBI Taxonomy" id="10029"/>
    <lineage>
        <taxon>Eukaryota</taxon>
        <taxon>Metazoa</taxon>
        <taxon>Chordata</taxon>
        <taxon>Craniata</taxon>
        <taxon>Vertebrata</taxon>
        <taxon>Euteleostomi</taxon>
        <taxon>Mammalia</taxon>
        <taxon>Eutheria</taxon>
        <taxon>Euarchontoglires</taxon>
        <taxon>Glires</taxon>
        <taxon>Rodentia</taxon>
        <taxon>Myomorpha</taxon>
        <taxon>Muroidea</taxon>
        <taxon>Cricetidae</taxon>
        <taxon>Cricetinae</taxon>
        <taxon>Cricetulus</taxon>
    </lineage>
</organism>
<dbReference type="InterPro" id="IPR008405">
    <property type="entry name" value="ApoL"/>
</dbReference>
<comment type="similarity">
    <text evidence="1">Belongs to the apolipoprotein L family.</text>
</comment>
<evidence type="ECO:0008006" key="4">
    <source>
        <dbReference type="Google" id="ProtNLM"/>
    </source>
</evidence>
<dbReference type="GO" id="GO:0005576">
    <property type="term" value="C:extracellular region"/>
    <property type="evidence" value="ECO:0007669"/>
    <property type="project" value="InterPro"/>
</dbReference>
<protein>
    <recommendedName>
        <fullName evidence="4">Apolipoprotein L3</fullName>
    </recommendedName>
</protein>
<dbReference type="GO" id="GO:0006869">
    <property type="term" value="P:lipid transport"/>
    <property type="evidence" value="ECO:0007669"/>
    <property type="project" value="InterPro"/>
</dbReference>
<dbReference type="Proteomes" id="UP000694386">
    <property type="component" value="Unplaced"/>
</dbReference>